<reference evidence="3" key="2">
    <citation type="journal article" date="2009" name="Fungal Genet. Biol.">
        <title>The 2008 update of the Aspergillus nidulans genome annotation: a community effort.</title>
        <authorList>
            <person name="Wortman J.R."/>
            <person name="Gilsenan J.M."/>
            <person name="Joardar V."/>
            <person name="Deegan J."/>
            <person name="Clutterbuck J."/>
            <person name="Andersen M.R."/>
            <person name="Archer D."/>
            <person name="Bencina M."/>
            <person name="Braus G."/>
            <person name="Coutinho P."/>
            <person name="von Dohren H."/>
            <person name="Doonan J."/>
            <person name="Driessen A.J."/>
            <person name="Durek P."/>
            <person name="Espeso E."/>
            <person name="Fekete E."/>
            <person name="Flipphi M."/>
            <person name="Estrada C.G."/>
            <person name="Geysens S."/>
            <person name="Goldman G."/>
            <person name="de Groot P.W."/>
            <person name="Hansen K."/>
            <person name="Harris S.D."/>
            <person name="Heinekamp T."/>
            <person name="Helmstaedt K."/>
            <person name="Henrissat B."/>
            <person name="Hofmann G."/>
            <person name="Homan T."/>
            <person name="Horio T."/>
            <person name="Horiuchi H."/>
            <person name="James S."/>
            <person name="Jones M."/>
            <person name="Karaffa L."/>
            <person name="Karanyi Z."/>
            <person name="Kato M."/>
            <person name="Keller N."/>
            <person name="Kelly D.E."/>
            <person name="Kiel J.A."/>
            <person name="Kim J.M."/>
            <person name="van der Klei I.J."/>
            <person name="Klis F.M."/>
            <person name="Kovalchuk A."/>
            <person name="Krasevec N."/>
            <person name="Kubicek C.P."/>
            <person name="Liu B."/>
            <person name="Maccabe A."/>
            <person name="Meyer V."/>
            <person name="Mirabito P."/>
            <person name="Miskei M."/>
            <person name="Mos M."/>
            <person name="Mullins J."/>
            <person name="Nelson D.R."/>
            <person name="Nielsen J."/>
            <person name="Oakley B.R."/>
            <person name="Osmani S.A."/>
            <person name="Pakula T."/>
            <person name="Paszewski A."/>
            <person name="Paulsen I."/>
            <person name="Pilsyk S."/>
            <person name="Pocsi I."/>
            <person name="Punt P.J."/>
            <person name="Ram A.F."/>
            <person name="Ren Q."/>
            <person name="Robellet X."/>
            <person name="Robson G."/>
            <person name="Seiboth B."/>
            <person name="van Solingen P."/>
            <person name="Specht T."/>
            <person name="Sun J."/>
            <person name="Taheri-Talesh N."/>
            <person name="Takeshita N."/>
            <person name="Ussery D."/>
            <person name="vanKuyk P.A."/>
            <person name="Visser H."/>
            <person name="van de Vondervoort P.J."/>
            <person name="de Vries R.P."/>
            <person name="Walton J."/>
            <person name="Xiang X."/>
            <person name="Xiong Y."/>
            <person name="Zeng A.P."/>
            <person name="Brandt B.W."/>
            <person name="Cornell M.J."/>
            <person name="van den Hondel C.A."/>
            <person name="Visser J."/>
            <person name="Oliver S.G."/>
            <person name="Turner G."/>
        </authorList>
    </citation>
    <scope>GENOME REANNOTATION</scope>
    <source>
        <strain evidence="3">FGSC A4 / ATCC 38163 / CBS 112.46 / NRRL 194 / M139</strain>
    </source>
</reference>
<accession>C8VA26</accession>
<dbReference type="STRING" id="227321.Q5ASL1"/>
<dbReference type="OrthoDB" id="3358869at2759"/>
<dbReference type="InterPro" id="IPR013183">
    <property type="entry name" value="Hsk3-like"/>
</dbReference>
<dbReference type="Pfam" id="PF08227">
    <property type="entry name" value="DASH_Hsk3"/>
    <property type="match status" value="1"/>
</dbReference>
<feature type="region of interest" description="Disordered" evidence="1">
    <location>
        <begin position="1"/>
        <end position="42"/>
    </location>
</feature>
<keyword evidence="3" id="KW-1185">Reference proteome</keyword>
<evidence type="ECO:0000313" key="3">
    <source>
        <dbReference type="Proteomes" id="UP000000560"/>
    </source>
</evidence>
<feature type="compositionally biased region" description="Low complexity" evidence="1">
    <location>
        <begin position="1"/>
        <end position="41"/>
    </location>
</feature>
<dbReference type="VEuPathDB" id="FungiDB:AN8719"/>
<dbReference type="PANTHER" id="PTHR28289">
    <property type="entry name" value="DASH COMPLEX SUBUNIT HSK3"/>
    <property type="match status" value="1"/>
</dbReference>
<protein>
    <recommendedName>
        <fullName evidence="4">DASH complex subunit Hsk3 like-domain-containing protein</fullName>
    </recommendedName>
</protein>
<proteinExistence type="predicted"/>
<dbReference type="RefSeq" id="XP_681988.1">
    <property type="nucleotide sequence ID" value="XM_676896.2"/>
</dbReference>
<organism evidence="2 3">
    <name type="scientific">Emericella nidulans (strain FGSC A4 / ATCC 38163 / CBS 112.46 / NRRL 194 / M139)</name>
    <name type="common">Aspergillus nidulans</name>
    <dbReference type="NCBI Taxonomy" id="227321"/>
    <lineage>
        <taxon>Eukaryota</taxon>
        <taxon>Fungi</taxon>
        <taxon>Dikarya</taxon>
        <taxon>Ascomycota</taxon>
        <taxon>Pezizomycotina</taxon>
        <taxon>Eurotiomycetes</taxon>
        <taxon>Eurotiomycetidae</taxon>
        <taxon>Eurotiales</taxon>
        <taxon>Aspergillaceae</taxon>
        <taxon>Aspergillus</taxon>
        <taxon>Aspergillus subgen. Nidulantes</taxon>
    </lineage>
</organism>
<dbReference type="InParanoid" id="Q5ASL1"/>
<dbReference type="HOGENOM" id="CLU_149439_0_0_1"/>
<dbReference type="GeneID" id="2868472"/>
<dbReference type="AlphaFoldDB" id="Q5ASL1"/>
<evidence type="ECO:0000313" key="2">
    <source>
        <dbReference type="EMBL" id="CBF78169.1"/>
    </source>
</evidence>
<dbReference type="OMA" id="GMFMAAS"/>
<dbReference type="InterPro" id="IPR042332">
    <property type="entry name" value="Hsk3"/>
</dbReference>
<dbReference type="KEGG" id="ani:ANIA_08719"/>
<dbReference type="PANTHER" id="PTHR28289:SF1">
    <property type="entry name" value="DASH COMPLEX SUBUNIT HSK3"/>
    <property type="match status" value="1"/>
</dbReference>
<dbReference type="Proteomes" id="UP000000560">
    <property type="component" value="Chromosome III"/>
</dbReference>
<gene>
    <name evidence="2" type="ORF">ANIA_08719</name>
</gene>
<accession>Q5ASL1</accession>
<evidence type="ECO:0008006" key="4">
    <source>
        <dbReference type="Google" id="ProtNLM"/>
    </source>
</evidence>
<evidence type="ECO:0000256" key="1">
    <source>
        <dbReference type="SAM" id="MobiDB-lite"/>
    </source>
</evidence>
<dbReference type="GO" id="GO:0008608">
    <property type="term" value="P:attachment of spindle microtubules to kinetochore"/>
    <property type="evidence" value="ECO:0007669"/>
    <property type="project" value="InterPro"/>
</dbReference>
<dbReference type="EMBL" id="BN001303">
    <property type="protein sequence ID" value="CBF78169.1"/>
    <property type="molecule type" value="Genomic_DNA"/>
</dbReference>
<sequence>MSSTHNYTHSYSNSQYHSQSYSARHSMVPSGSSSSMSAAKSRQYAQLESKLAELNANLANTKSLLEITAVQARDMRFLGGYVGALFMGAANVLGEEGVKKAGQAEQAQQREGSEDR</sequence>
<name>Q5ASL1_EMENI</name>
<reference evidence="3" key="1">
    <citation type="journal article" date="2005" name="Nature">
        <title>Sequencing of Aspergillus nidulans and comparative analysis with A. fumigatus and A. oryzae.</title>
        <authorList>
            <person name="Galagan J.E."/>
            <person name="Calvo S.E."/>
            <person name="Cuomo C."/>
            <person name="Ma L.J."/>
            <person name="Wortman J.R."/>
            <person name="Batzoglou S."/>
            <person name="Lee S.I."/>
            <person name="Basturkmen M."/>
            <person name="Spevak C.C."/>
            <person name="Clutterbuck J."/>
            <person name="Kapitonov V."/>
            <person name="Jurka J."/>
            <person name="Scazzocchio C."/>
            <person name="Farman M."/>
            <person name="Butler J."/>
            <person name="Purcell S."/>
            <person name="Harris S."/>
            <person name="Braus G.H."/>
            <person name="Draht O."/>
            <person name="Busch S."/>
            <person name="D'Enfert C."/>
            <person name="Bouchier C."/>
            <person name="Goldman G.H."/>
            <person name="Bell-Pedersen D."/>
            <person name="Griffiths-Jones S."/>
            <person name="Doonan J.H."/>
            <person name="Yu J."/>
            <person name="Vienken K."/>
            <person name="Pain A."/>
            <person name="Freitag M."/>
            <person name="Selker E.U."/>
            <person name="Archer D.B."/>
            <person name="Penalva M.A."/>
            <person name="Oakley B.R."/>
            <person name="Momany M."/>
            <person name="Tanaka T."/>
            <person name="Kumagai T."/>
            <person name="Asai K."/>
            <person name="Machida M."/>
            <person name="Nierman W.C."/>
            <person name="Denning D.W."/>
            <person name="Caddick M."/>
            <person name="Hynes M."/>
            <person name="Paoletti M."/>
            <person name="Fischer R."/>
            <person name="Miller B."/>
            <person name="Dyer P."/>
            <person name="Sachs M.S."/>
            <person name="Osmani S.A."/>
            <person name="Birren B.W."/>
        </authorList>
    </citation>
    <scope>NUCLEOTIDE SEQUENCE [LARGE SCALE GENOMIC DNA]</scope>
    <source>
        <strain evidence="3">FGSC A4 / ATCC 38163 / CBS 112.46 / NRRL 194 / M139</strain>
    </source>
</reference>
<dbReference type="GO" id="GO:0042729">
    <property type="term" value="C:DASH complex"/>
    <property type="evidence" value="ECO:0000318"/>
    <property type="project" value="GO_Central"/>
</dbReference>